<comment type="catalytic activity">
    <reaction evidence="18">
        <text>N-acetyl-L-aspartyl-L-glutamate(out) = N-acetyl-L-aspartyl-L-glutamate(in)</text>
        <dbReference type="Rhea" id="RHEA:72599"/>
        <dbReference type="ChEBI" id="CHEBI:76931"/>
    </reaction>
    <physiologicalReaction direction="left-to-right" evidence="18">
        <dbReference type="Rhea" id="RHEA:72600"/>
    </physiologicalReaction>
</comment>
<comment type="catalytic activity">
    <reaction evidence="15">
        <text>2 nitrate(out) + H(+)(out) = 2 nitrate(in) + H(+)(in)</text>
        <dbReference type="Rhea" id="RHEA:71539"/>
        <dbReference type="ChEBI" id="CHEBI:15378"/>
        <dbReference type="ChEBI" id="CHEBI:17632"/>
    </reaction>
    <physiologicalReaction direction="left-to-right" evidence="15">
        <dbReference type="Rhea" id="RHEA:71540"/>
    </physiologicalReaction>
</comment>
<comment type="catalytic activity">
    <reaction evidence="16">
        <text>L-aspartate(out) = L-aspartate(in)</text>
        <dbReference type="Rhea" id="RHEA:66332"/>
        <dbReference type="ChEBI" id="CHEBI:29991"/>
    </reaction>
    <physiologicalReaction direction="left-to-right" evidence="16">
        <dbReference type="Rhea" id="RHEA:66333"/>
    </physiologicalReaction>
</comment>
<accession>A0A1W0WGY3</accession>
<name>A0A1W0WGY3_HYPEX</name>
<sequence length="507" mass="55778">MSRIVDEEEQRSPALLPSMEVVPPGRNGKPWIPARYVMTILGFLGFFNLYALRVNMSVAIVAMVDQTEKTVASAVIGNDSADEICPYFNYTTASHGQDKRGEFTWSSQLQGIILGSFFYGYIFTQLAGAWVAKKFGPKQPFGLSALFSGVLALLIPTAAKWHVGALIATRILQGFFQGVCFPSMHTMISLWAPPLERTRMVAISYSGMHVGTVGALIISGLMADRWGWESIFYFFGSTSVAWYFLWFFLVFDSPDTHPRISKAERTFITTAIGRPKLAENELPPAVPWKKVLTSLPVWAIAVGHFGNNWGFYTLLTNLPTYFSKVLHFSLKENGMLSAMPYLALAVLMPISAYIADYLRRKRILSTTQVRRSFHFVGQIIPAACLIAVGYIGCDVYGAVTLLVLSVGGTALALSGFQVNHIDVSPTFAGTLMGLTNTLATIPGIVGPFVVGLITSGPSGQTFTQWRIVFFISAGIYLVTALFYALFASGEPAKWDRKKTDKSLEEHD</sequence>
<evidence type="ECO:0000256" key="21">
    <source>
        <dbReference type="ARBA" id="ARBA00056891"/>
    </source>
</evidence>
<dbReference type="InterPro" id="IPR020846">
    <property type="entry name" value="MFS_dom"/>
</dbReference>
<feature type="domain" description="Major facilitator superfamily (MFS) profile" evidence="27">
    <location>
        <begin position="34"/>
        <end position="491"/>
    </location>
</feature>
<feature type="transmembrane region" description="Helical" evidence="26">
    <location>
        <begin position="112"/>
        <end position="132"/>
    </location>
</feature>
<evidence type="ECO:0000256" key="5">
    <source>
        <dbReference type="ARBA" id="ARBA00022448"/>
    </source>
</evidence>
<dbReference type="FunFam" id="1.20.1250.20:FF:000067">
    <property type="entry name" value="sialin isoform X2"/>
    <property type="match status" value="1"/>
</dbReference>
<dbReference type="PANTHER" id="PTHR11662:SF399">
    <property type="entry name" value="FI19708P1-RELATED"/>
    <property type="match status" value="1"/>
</dbReference>
<feature type="transmembrane region" description="Helical" evidence="26">
    <location>
        <begin position="200"/>
        <end position="219"/>
    </location>
</feature>
<dbReference type="GO" id="GO:0015293">
    <property type="term" value="F:symporter activity"/>
    <property type="evidence" value="ECO:0007669"/>
    <property type="project" value="UniProtKB-KW"/>
</dbReference>
<comment type="catalytic activity">
    <reaction evidence="17">
        <text>N-acetylneuraminate(in) + H(+)(in) = N-acetylneuraminate(out) + H(+)(out)</text>
        <dbReference type="Rhea" id="RHEA:28987"/>
        <dbReference type="ChEBI" id="CHEBI:15378"/>
        <dbReference type="ChEBI" id="CHEBI:35418"/>
    </reaction>
    <physiologicalReaction direction="right-to-left" evidence="17">
        <dbReference type="Rhea" id="RHEA:28989"/>
    </physiologicalReaction>
</comment>
<evidence type="ECO:0000256" key="17">
    <source>
        <dbReference type="ARBA" id="ARBA00050625"/>
    </source>
</evidence>
<dbReference type="InterPro" id="IPR011701">
    <property type="entry name" value="MFS"/>
</dbReference>
<evidence type="ECO:0000256" key="15">
    <source>
        <dbReference type="ARBA" id="ARBA00050101"/>
    </source>
</evidence>
<evidence type="ECO:0000256" key="13">
    <source>
        <dbReference type="ARBA" id="ARBA00023228"/>
    </source>
</evidence>
<feature type="transmembrane region" description="Helical" evidence="26">
    <location>
        <begin position="428"/>
        <end position="453"/>
    </location>
</feature>
<dbReference type="Gene3D" id="1.20.1250.20">
    <property type="entry name" value="MFS general substrate transporter like domains"/>
    <property type="match status" value="2"/>
</dbReference>
<dbReference type="GO" id="GO:0046942">
    <property type="term" value="P:carboxylic acid transport"/>
    <property type="evidence" value="ECO:0007669"/>
    <property type="project" value="UniProtKB-ARBA"/>
</dbReference>
<dbReference type="PANTHER" id="PTHR11662">
    <property type="entry name" value="SOLUTE CARRIER FAMILY 17"/>
    <property type="match status" value="1"/>
</dbReference>
<comment type="catalytic activity">
    <reaction evidence="20">
        <text>D-glucuronate(out) + H(+)(out) = D-glucuronate(in) + H(+)(in)</text>
        <dbReference type="Rhea" id="RHEA:72591"/>
        <dbReference type="ChEBI" id="CHEBI:15378"/>
        <dbReference type="ChEBI" id="CHEBI:58720"/>
    </reaction>
    <physiologicalReaction direction="left-to-right" evidence="20">
        <dbReference type="Rhea" id="RHEA:72592"/>
    </physiologicalReaction>
</comment>
<keyword evidence="7 26" id="KW-0812">Transmembrane</keyword>
<dbReference type="GO" id="GO:0030672">
    <property type="term" value="C:synaptic vesicle membrane"/>
    <property type="evidence" value="ECO:0007669"/>
    <property type="project" value="UniProtKB-SubCell"/>
</dbReference>
<keyword evidence="10" id="KW-0770">Synapse</keyword>
<reference evidence="29" key="1">
    <citation type="submission" date="2017-01" db="EMBL/GenBank/DDBJ databases">
        <title>Comparative genomics of anhydrobiosis in the tardigrade Hypsibius dujardini.</title>
        <authorList>
            <person name="Yoshida Y."/>
            <person name="Koutsovoulos G."/>
            <person name="Laetsch D."/>
            <person name="Stevens L."/>
            <person name="Kumar S."/>
            <person name="Horikawa D."/>
            <person name="Ishino K."/>
            <person name="Komine S."/>
            <person name="Tomita M."/>
            <person name="Blaxter M."/>
            <person name="Arakawa K."/>
        </authorList>
    </citation>
    <scope>NUCLEOTIDE SEQUENCE [LARGE SCALE GENOMIC DNA]</scope>
    <source>
        <strain evidence="29">Z151</strain>
    </source>
</reference>
<evidence type="ECO:0000256" key="19">
    <source>
        <dbReference type="ARBA" id="ARBA00051447"/>
    </source>
</evidence>
<feature type="transmembrane region" description="Helical" evidence="26">
    <location>
        <begin position="231"/>
        <end position="251"/>
    </location>
</feature>
<keyword evidence="11 26" id="KW-0472">Membrane</keyword>
<evidence type="ECO:0000256" key="24">
    <source>
        <dbReference type="ARBA" id="ARBA00081195"/>
    </source>
</evidence>
<evidence type="ECO:0000256" key="22">
    <source>
        <dbReference type="ARBA" id="ARBA00069713"/>
    </source>
</evidence>
<dbReference type="Pfam" id="PF07690">
    <property type="entry name" value="MFS_1"/>
    <property type="match status" value="1"/>
</dbReference>
<dbReference type="InterPro" id="IPR050382">
    <property type="entry name" value="MFS_Na/Anion_cotransporter"/>
</dbReference>
<comment type="catalytic activity">
    <reaction evidence="19">
        <text>L-glutamate(out) = L-glutamate(in)</text>
        <dbReference type="Rhea" id="RHEA:66336"/>
        <dbReference type="ChEBI" id="CHEBI:29985"/>
    </reaction>
    <physiologicalReaction direction="left-to-right" evidence="19">
        <dbReference type="Rhea" id="RHEA:66337"/>
    </physiologicalReaction>
</comment>
<keyword evidence="5" id="KW-0813">Transport</keyword>
<keyword evidence="6" id="KW-1003">Cell membrane</keyword>
<proteinExistence type="predicted"/>
<evidence type="ECO:0000256" key="6">
    <source>
        <dbReference type="ARBA" id="ARBA00022475"/>
    </source>
</evidence>
<evidence type="ECO:0000256" key="16">
    <source>
        <dbReference type="ARBA" id="ARBA00050554"/>
    </source>
</evidence>
<dbReference type="InterPro" id="IPR036259">
    <property type="entry name" value="MFS_trans_sf"/>
</dbReference>
<feature type="transmembrane region" description="Helical" evidence="26">
    <location>
        <begin position="295"/>
        <end position="315"/>
    </location>
</feature>
<dbReference type="GO" id="GO:0006820">
    <property type="term" value="P:monoatomic anion transport"/>
    <property type="evidence" value="ECO:0007669"/>
    <property type="project" value="TreeGrafter"/>
</dbReference>
<evidence type="ECO:0000256" key="25">
    <source>
        <dbReference type="ARBA" id="ARBA00081925"/>
    </source>
</evidence>
<evidence type="ECO:0000259" key="27">
    <source>
        <dbReference type="PROSITE" id="PS50850"/>
    </source>
</evidence>
<keyword evidence="13" id="KW-0458">Lysosome</keyword>
<evidence type="ECO:0000256" key="7">
    <source>
        <dbReference type="ARBA" id="ARBA00022692"/>
    </source>
</evidence>
<evidence type="ECO:0000256" key="26">
    <source>
        <dbReference type="SAM" id="Phobius"/>
    </source>
</evidence>
<feature type="transmembrane region" description="Helical" evidence="26">
    <location>
        <begin position="375"/>
        <end position="392"/>
    </location>
</feature>
<dbReference type="OrthoDB" id="2985014at2759"/>
<feature type="transmembrane region" description="Helical" evidence="26">
    <location>
        <begin position="465"/>
        <end position="486"/>
    </location>
</feature>
<evidence type="ECO:0000313" key="29">
    <source>
        <dbReference type="Proteomes" id="UP000192578"/>
    </source>
</evidence>
<dbReference type="GO" id="GO:0005765">
    <property type="term" value="C:lysosomal membrane"/>
    <property type="evidence" value="ECO:0007669"/>
    <property type="project" value="UniProtKB-SubCell"/>
</dbReference>
<gene>
    <name evidence="28" type="ORF">BV898_11423</name>
</gene>
<dbReference type="GO" id="GO:0016323">
    <property type="term" value="C:basolateral plasma membrane"/>
    <property type="evidence" value="ECO:0007669"/>
    <property type="project" value="UniProtKB-SubCell"/>
</dbReference>
<evidence type="ECO:0000256" key="10">
    <source>
        <dbReference type="ARBA" id="ARBA00023018"/>
    </source>
</evidence>
<evidence type="ECO:0000256" key="8">
    <source>
        <dbReference type="ARBA" id="ARBA00022847"/>
    </source>
</evidence>
<comment type="function">
    <text evidence="21">Receptor for CM101, a polysaccharide produced by group B Streptococcus with antipathoangiogenic properties.</text>
</comment>
<dbReference type="EMBL" id="MTYJ01000105">
    <property type="protein sequence ID" value="OQV14447.1"/>
    <property type="molecule type" value="Genomic_DNA"/>
</dbReference>
<dbReference type="Proteomes" id="UP000192578">
    <property type="component" value="Unassembled WGS sequence"/>
</dbReference>
<dbReference type="AlphaFoldDB" id="A0A1W0WGY3"/>
<evidence type="ECO:0000256" key="11">
    <source>
        <dbReference type="ARBA" id="ARBA00023136"/>
    </source>
</evidence>
<organism evidence="28 29">
    <name type="scientific">Hypsibius exemplaris</name>
    <name type="common">Freshwater tardigrade</name>
    <dbReference type="NCBI Taxonomy" id="2072580"/>
    <lineage>
        <taxon>Eukaryota</taxon>
        <taxon>Metazoa</taxon>
        <taxon>Ecdysozoa</taxon>
        <taxon>Tardigrada</taxon>
        <taxon>Eutardigrada</taxon>
        <taxon>Parachela</taxon>
        <taxon>Hypsibioidea</taxon>
        <taxon>Hypsibiidae</taxon>
        <taxon>Hypsibius</taxon>
    </lineage>
</organism>
<dbReference type="FunFam" id="1.20.1250.20:FF:000003">
    <property type="entry name" value="Solute carrier family 17 member 3"/>
    <property type="match status" value="1"/>
</dbReference>
<evidence type="ECO:0000256" key="3">
    <source>
        <dbReference type="ARBA" id="ARBA00004638"/>
    </source>
</evidence>
<evidence type="ECO:0000313" key="28">
    <source>
        <dbReference type="EMBL" id="OQV14447.1"/>
    </source>
</evidence>
<evidence type="ECO:0000256" key="18">
    <source>
        <dbReference type="ARBA" id="ARBA00051403"/>
    </source>
</evidence>
<keyword evidence="9 26" id="KW-1133">Transmembrane helix</keyword>
<keyword evidence="8" id="KW-0769">Symport</keyword>
<keyword evidence="12" id="KW-0325">Glycoprotein</keyword>
<feature type="transmembrane region" description="Helical" evidence="26">
    <location>
        <begin position="335"/>
        <end position="355"/>
    </location>
</feature>
<dbReference type="CDD" id="cd17318">
    <property type="entry name" value="MFS_SLC17"/>
    <property type="match status" value="1"/>
</dbReference>
<evidence type="ECO:0000256" key="1">
    <source>
        <dbReference type="ARBA" id="ARBA00004432"/>
    </source>
</evidence>
<comment type="subcellular location">
    <subcellularLocation>
        <location evidence="2">Basolateral cell membrane</location>
        <topology evidence="2">Multi-pass membrane protein</topology>
    </subcellularLocation>
    <subcellularLocation>
        <location evidence="3">Cytoplasmic vesicle</location>
        <location evidence="3">Secretory vesicle membrane</location>
        <topology evidence="3">Multi-pass membrane protein</topology>
    </subcellularLocation>
    <subcellularLocation>
        <location evidence="1">Cytoplasmic vesicle</location>
        <location evidence="1">Secretory vesicle</location>
        <location evidence="1">Synaptic vesicle membrane</location>
    </subcellularLocation>
    <subcellularLocation>
        <location evidence="4">Lysosome membrane</location>
    </subcellularLocation>
</comment>
<keyword evidence="14" id="KW-0968">Cytoplasmic vesicle</keyword>
<feature type="transmembrane region" description="Helical" evidence="26">
    <location>
        <begin position="36"/>
        <end position="53"/>
    </location>
</feature>
<dbReference type="SUPFAM" id="SSF103473">
    <property type="entry name" value="MFS general substrate transporter"/>
    <property type="match status" value="1"/>
</dbReference>
<evidence type="ECO:0000256" key="2">
    <source>
        <dbReference type="ARBA" id="ARBA00004554"/>
    </source>
</evidence>
<evidence type="ECO:0000256" key="9">
    <source>
        <dbReference type="ARBA" id="ARBA00022989"/>
    </source>
</evidence>
<evidence type="ECO:0000256" key="12">
    <source>
        <dbReference type="ARBA" id="ARBA00023180"/>
    </source>
</evidence>
<comment type="caution">
    <text evidence="28">The sequence shown here is derived from an EMBL/GenBank/DDBJ whole genome shotgun (WGS) entry which is preliminary data.</text>
</comment>
<evidence type="ECO:0000256" key="20">
    <source>
        <dbReference type="ARBA" id="ARBA00051612"/>
    </source>
</evidence>
<dbReference type="PROSITE" id="PS50850">
    <property type="entry name" value="MFS"/>
    <property type="match status" value="1"/>
</dbReference>
<feature type="transmembrane region" description="Helical" evidence="26">
    <location>
        <begin position="398"/>
        <end position="416"/>
    </location>
</feature>
<keyword evidence="29" id="KW-1185">Reference proteome</keyword>
<feature type="transmembrane region" description="Helical" evidence="26">
    <location>
        <begin position="141"/>
        <end position="159"/>
    </location>
</feature>
<protein>
    <recommendedName>
        <fullName evidence="22">Sialin</fullName>
    </recommendedName>
    <alternativeName>
        <fullName evidence="25">H(+)/nitrate cotransporter</fullName>
    </alternativeName>
    <alternativeName>
        <fullName evidence="23">H(+)/sialic acid cotransporter</fullName>
    </alternativeName>
    <alternativeName>
        <fullName evidence="24">Vesicular excitatory amino acid transporter</fullName>
    </alternativeName>
</protein>
<evidence type="ECO:0000256" key="23">
    <source>
        <dbReference type="ARBA" id="ARBA00080244"/>
    </source>
</evidence>
<evidence type="ECO:0000256" key="4">
    <source>
        <dbReference type="ARBA" id="ARBA00004656"/>
    </source>
</evidence>
<evidence type="ECO:0000256" key="14">
    <source>
        <dbReference type="ARBA" id="ARBA00023329"/>
    </source>
</evidence>